<evidence type="ECO:0000313" key="3">
    <source>
        <dbReference type="Proteomes" id="UP000509303"/>
    </source>
</evidence>
<keyword evidence="2" id="KW-0378">Hydrolase</keyword>
<dbReference type="RefSeq" id="WP_176165078.1">
    <property type="nucleotide sequence ID" value="NZ_CP054929.1"/>
</dbReference>
<name>A0A7H8NFY4_9ACTN</name>
<dbReference type="Gene3D" id="3.40.50.1820">
    <property type="entry name" value="alpha/beta hydrolase"/>
    <property type="match status" value="1"/>
</dbReference>
<gene>
    <name evidence="2" type="ORF">HUT08_31810</name>
</gene>
<keyword evidence="3" id="KW-1185">Reference proteome</keyword>
<dbReference type="InterPro" id="IPR000073">
    <property type="entry name" value="AB_hydrolase_1"/>
</dbReference>
<proteinExistence type="predicted"/>
<dbReference type="PANTHER" id="PTHR43798">
    <property type="entry name" value="MONOACYLGLYCEROL LIPASE"/>
    <property type="match status" value="1"/>
</dbReference>
<protein>
    <submittedName>
        <fullName evidence="2">Alpha/beta hydrolase</fullName>
    </submittedName>
</protein>
<evidence type="ECO:0000259" key="1">
    <source>
        <dbReference type="Pfam" id="PF12697"/>
    </source>
</evidence>
<dbReference type="EMBL" id="CP054929">
    <property type="protein sequence ID" value="QKW53372.1"/>
    <property type="molecule type" value="Genomic_DNA"/>
</dbReference>
<dbReference type="InterPro" id="IPR029058">
    <property type="entry name" value="AB_hydrolase_fold"/>
</dbReference>
<dbReference type="GO" id="GO:0016787">
    <property type="term" value="F:hydrolase activity"/>
    <property type="evidence" value="ECO:0007669"/>
    <property type="project" value="UniProtKB-KW"/>
</dbReference>
<feature type="domain" description="AB hydrolase-1" evidence="1">
    <location>
        <begin position="75"/>
        <end position="272"/>
    </location>
</feature>
<dbReference type="GO" id="GO:0016020">
    <property type="term" value="C:membrane"/>
    <property type="evidence" value="ECO:0007669"/>
    <property type="project" value="TreeGrafter"/>
</dbReference>
<dbReference type="Proteomes" id="UP000509303">
    <property type="component" value="Chromosome"/>
</dbReference>
<accession>A0A7H8NFY4</accession>
<dbReference type="PANTHER" id="PTHR43798:SF33">
    <property type="entry name" value="HYDROLASE, PUTATIVE (AFU_ORTHOLOGUE AFUA_2G14860)-RELATED"/>
    <property type="match status" value="1"/>
</dbReference>
<dbReference type="Pfam" id="PF12697">
    <property type="entry name" value="Abhydrolase_6"/>
    <property type="match status" value="1"/>
</dbReference>
<evidence type="ECO:0000313" key="2">
    <source>
        <dbReference type="EMBL" id="QKW53372.1"/>
    </source>
</evidence>
<organism evidence="2 3">
    <name type="scientific">Streptomyces buecherae</name>
    <dbReference type="NCBI Taxonomy" id="2763006"/>
    <lineage>
        <taxon>Bacteria</taxon>
        <taxon>Bacillati</taxon>
        <taxon>Actinomycetota</taxon>
        <taxon>Actinomycetes</taxon>
        <taxon>Kitasatosporales</taxon>
        <taxon>Streptomycetaceae</taxon>
        <taxon>Streptomyces</taxon>
    </lineage>
</organism>
<dbReference type="AlphaFoldDB" id="A0A7H8NFY4"/>
<sequence length="297" mass="32451">MQPIEAVASTTLNAVSRVSGRLAGAGAFRLFHMPFARSKLRGVERGLFATATVEHLAVDSGRAVTYRWGDGTRPVLLVHGWQSRGSRLAEFVPGLLERGYSVITFDAPGHGDATGRSTTILDYRAIVTALHDRYGTFEGLVAHSLGVLGSFYALHHGVRAERIVTVSGVCDFDFLIEEFSSELRLRDQLTERLRDQVDRRLFPDVPSERTPFSVTHAVASVRAPLLVVHDEGDTRIDVSQGRRIAAAFGERAQLITTRDLGHRRILGDADVVRTVLDFVEHGPSAIGTARARTASAD</sequence>
<reference evidence="2 3" key="1">
    <citation type="submission" date="2020-06" db="EMBL/GenBank/DDBJ databases">
        <title>Genome mining for natural products.</title>
        <authorList>
            <person name="Zhang B."/>
            <person name="Shi J."/>
            <person name="Ge H."/>
        </authorList>
    </citation>
    <scope>NUCLEOTIDE SEQUENCE [LARGE SCALE GENOMIC DNA]</scope>
    <source>
        <strain evidence="2 3">NA00687</strain>
    </source>
</reference>
<dbReference type="InterPro" id="IPR050266">
    <property type="entry name" value="AB_hydrolase_sf"/>
</dbReference>
<dbReference type="SUPFAM" id="SSF53474">
    <property type="entry name" value="alpha/beta-Hydrolases"/>
    <property type="match status" value="1"/>
</dbReference>